<dbReference type="InterPro" id="IPR044730">
    <property type="entry name" value="RNase_H-like_dom_plant"/>
</dbReference>
<dbReference type="AlphaFoldDB" id="A0A6D2K1G7"/>
<dbReference type="GO" id="GO:0004523">
    <property type="term" value="F:RNA-DNA hybrid ribonuclease activity"/>
    <property type="evidence" value="ECO:0007669"/>
    <property type="project" value="InterPro"/>
</dbReference>
<dbReference type="InterPro" id="IPR036397">
    <property type="entry name" value="RNaseH_sf"/>
</dbReference>
<dbReference type="EMBL" id="CACVBM020001385">
    <property type="protein sequence ID" value="CAA7047983.1"/>
    <property type="molecule type" value="Genomic_DNA"/>
</dbReference>
<protein>
    <recommendedName>
        <fullName evidence="1">RNase H type-1 domain-containing protein</fullName>
    </recommendedName>
</protein>
<feature type="domain" description="RNase H type-1" evidence="1">
    <location>
        <begin position="137"/>
        <end position="257"/>
    </location>
</feature>
<dbReference type="OrthoDB" id="1112926at2759"/>
<evidence type="ECO:0000313" key="2">
    <source>
        <dbReference type="EMBL" id="CAA7047983.1"/>
    </source>
</evidence>
<dbReference type="Proteomes" id="UP000467841">
    <property type="component" value="Unassembled WGS sequence"/>
</dbReference>
<proteinExistence type="predicted"/>
<comment type="caution">
    <text evidence="2">The sequence shown here is derived from an EMBL/GenBank/DDBJ whole genome shotgun (WGS) entry which is preliminary data.</text>
</comment>
<organism evidence="2 3">
    <name type="scientific">Microthlaspi erraticum</name>
    <dbReference type="NCBI Taxonomy" id="1685480"/>
    <lineage>
        <taxon>Eukaryota</taxon>
        <taxon>Viridiplantae</taxon>
        <taxon>Streptophyta</taxon>
        <taxon>Embryophyta</taxon>
        <taxon>Tracheophyta</taxon>
        <taxon>Spermatophyta</taxon>
        <taxon>Magnoliopsida</taxon>
        <taxon>eudicotyledons</taxon>
        <taxon>Gunneridae</taxon>
        <taxon>Pentapetalae</taxon>
        <taxon>rosids</taxon>
        <taxon>malvids</taxon>
        <taxon>Brassicales</taxon>
        <taxon>Brassicaceae</taxon>
        <taxon>Coluteocarpeae</taxon>
        <taxon>Microthlaspi</taxon>
    </lineage>
</organism>
<dbReference type="Pfam" id="PF13456">
    <property type="entry name" value="RVT_3"/>
    <property type="match status" value="1"/>
</dbReference>
<dbReference type="CDD" id="cd06222">
    <property type="entry name" value="RNase_H_like"/>
    <property type="match status" value="1"/>
</dbReference>
<dbReference type="GO" id="GO:0003676">
    <property type="term" value="F:nucleic acid binding"/>
    <property type="evidence" value="ECO:0007669"/>
    <property type="project" value="InterPro"/>
</dbReference>
<dbReference type="PANTHER" id="PTHR47074">
    <property type="entry name" value="BNAC02G40300D PROTEIN"/>
    <property type="match status" value="1"/>
</dbReference>
<dbReference type="InterPro" id="IPR052929">
    <property type="entry name" value="RNase_H-like_EbsB-rel"/>
</dbReference>
<accession>A0A6D2K1G7</accession>
<name>A0A6D2K1G7_9BRAS</name>
<gene>
    <name evidence="2" type="ORF">MERR_LOCUS35218</name>
</gene>
<dbReference type="InterPro" id="IPR002156">
    <property type="entry name" value="RNaseH_domain"/>
</dbReference>
<dbReference type="Gene3D" id="3.30.420.10">
    <property type="entry name" value="Ribonuclease H-like superfamily/Ribonuclease H"/>
    <property type="match status" value="1"/>
</dbReference>
<evidence type="ECO:0000313" key="3">
    <source>
        <dbReference type="Proteomes" id="UP000467841"/>
    </source>
</evidence>
<evidence type="ECO:0000259" key="1">
    <source>
        <dbReference type="Pfam" id="PF13456"/>
    </source>
</evidence>
<reference evidence="2" key="1">
    <citation type="submission" date="2020-01" db="EMBL/GenBank/DDBJ databases">
        <authorList>
            <person name="Mishra B."/>
        </authorList>
    </citation>
    <scope>NUCLEOTIDE SEQUENCE [LARGE SCALE GENOMIC DNA]</scope>
</reference>
<dbReference type="PANTHER" id="PTHR47074:SF49">
    <property type="entry name" value="POLYNUCLEOTIDYL TRANSFERASE, RIBONUCLEASE H-LIKE SUPERFAMILY PROTEIN"/>
    <property type="match status" value="1"/>
</dbReference>
<keyword evidence="3" id="KW-1185">Reference proteome</keyword>
<dbReference type="SUPFAM" id="SSF53098">
    <property type="entry name" value="Ribonuclease H-like"/>
    <property type="match status" value="1"/>
</dbReference>
<sequence length="268" mass="29491">MLHPDEETNRALLEAHGHFPVESSEKVWDLVPAIFKPAADATMTVQKLLQLAPKMVNLPPTGLGRTPLFPWIVWQLWTARNKLIFDDKLFSERELVSRAIKEARNWKEAQLAIPAQRTRDPTQAKDGPTVAEYSCFVDAAWSAETGSCGMGWFFQKDQDSLRLQGASHRLCVGSALMAEALALRSAVAAAKTLHFTSVSVFSDSQSLISMISSRNASNELKGVLHDIFQLSTAFESIGFFHIPRLSNSVADAIAKAAMPHVVTSPFGE</sequence>
<dbReference type="InterPro" id="IPR012337">
    <property type="entry name" value="RNaseH-like_sf"/>
</dbReference>